<dbReference type="PANTHER" id="PTHR46796">
    <property type="entry name" value="HTH-TYPE TRANSCRIPTIONAL ACTIVATOR RHAS-RELATED"/>
    <property type="match status" value="1"/>
</dbReference>
<evidence type="ECO:0000259" key="4">
    <source>
        <dbReference type="PROSITE" id="PS01124"/>
    </source>
</evidence>
<dbReference type="GO" id="GO:0043565">
    <property type="term" value="F:sequence-specific DNA binding"/>
    <property type="evidence" value="ECO:0007669"/>
    <property type="project" value="InterPro"/>
</dbReference>
<sequence length="301" mass="34719">MNRLKPRQTPKTLVENRISFAGPNAELSLYDTYLPAQHVDLAAGELLYCGMISGRKILHGRNDYHAEFFPQESFVMAPGEQIQIDFPDASLKSPTSCLTIEISQSRIDQICDQLNHRSPLQTDFDTWQYRHDNVLHSPHTQATQALLERLVANFSEDGADRDLLIDWGISELVVRMLRQQTRDFLLQTCQKKPDLNGLSAVLQHIRSHLSEPLAMENLCRIACMSRSRFFSEFKKHLGCTPAEFQHQLRMQQARERIGKGEVITRVCFDLGYRNPSHFSRRFHQFYGETPTQCQRRNQSTA</sequence>
<dbReference type="InterPro" id="IPR009594">
    <property type="entry name" value="Tscrpt_reg_HTH_AraC_N"/>
</dbReference>
<dbReference type="InterPro" id="IPR018060">
    <property type="entry name" value="HTH_AraC"/>
</dbReference>
<dbReference type="Gene3D" id="1.10.10.60">
    <property type="entry name" value="Homeodomain-like"/>
    <property type="match status" value="1"/>
</dbReference>
<dbReference type="PROSITE" id="PS01124">
    <property type="entry name" value="HTH_ARAC_FAMILY_2"/>
    <property type="match status" value="1"/>
</dbReference>
<dbReference type="RefSeq" id="WP_087464298.1">
    <property type="nucleotide sequence ID" value="NZ_CP021425.1"/>
</dbReference>
<dbReference type="GO" id="GO:0003700">
    <property type="term" value="F:DNA-binding transcription factor activity"/>
    <property type="evidence" value="ECO:0007669"/>
    <property type="project" value="InterPro"/>
</dbReference>
<gene>
    <name evidence="5" type="ORF">OLMES_0463</name>
</gene>
<proteinExistence type="predicted"/>
<dbReference type="SUPFAM" id="SSF46689">
    <property type="entry name" value="Homeodomain-like"/>
    <property type="match status" value="2"/>
</dbReference>
<accession>A0A1Y0I268</accession>
<protein>
    <submittedName>
        <fullName evidence="5">AraC family transcriptional regulator</fullName>
    </submittedName>
</protein>
<keyword evidence="3" id="KW-0804">Transcription</keyword>
<keyword evidence="2" id="KW-0238">DNA-binding</keyword>
<dbReference type="KEGG" id="ome:OLMES_0463"/>
<dbReference type="Proteomes" id="UP000196027">
    <property type="component" value="Chromosome"/>
</dbReference>
<evidence type="ECO:0000313" key="5">
    <source>
        <dbReference type="EMBL" id="ARU54567.1"/>
    </source>
</evidence>
<evidence type="ECO:0000256" key="3">
    <source>
        <dbReference type="ARBA" id="ARBA00023163"/>
    </source>
</evidence>
<dbReference type="Pfam" id="PF06719">
    <property type="entry name" value="AraC_N"/>
    <property type="match status" value="1"/>
</dbReference>
<evidence type="ECO:0000256" key="2">
    <source>
        <dbReference type="ARBA" id="ARBA00023125"/>
    </source>
</evidence>
<evidence type="ECO:0000256" key="1">
    <source>
        <dbReference type="ARBA" id="ARBA00023015"/>
    </source>
</evidence>
<name>A0A1Y0I268_9GAMM</name>
<dbReference type="OrthoDB" id="9783876at2"/>
<evidence type="ECO:0000313" key="6">
    <source>
        <dbReference type="Proteomes" id="UP000196027"/>
    </source>
</evidence>
<dbReference type="InterPro" id="IPR050204">
    <property type="entry name" value="AraC_XylS_family_regulators"/>
</dbReference>
<dbReference type="AlphaFoldDB" id="A0A1Y0I268"/>
<organism evidence="5 6">
    <name type="scientific">Oleiphilus messinensis</name>
    <dbReference type="NCBI Taxonomy" id="141451"/>
    <lineage>
        <taxon>Bacteria</taxon>
        <taxon>Pseudomonadati</taxon>
        <taxon>Pseudomonadota</taxon>
        <taxon>Gammaproteobacteria</taxon>
        <taxon>Oceanospirillales</taxon>
        <taxon>Oleiphilaceae</taxon>
        <taxon>Oleiphilus</taxon>
    </lineage>
</organism>
<keyword evidence="1" id="KW-0805">Transcription regulation</keyword>
<dbReference type="InterPro" id="IPR009057">
    <property type="entry name" value="Homeodomain-like_sf"/>
</dbReference>
<reference evidence="5 6" key="1">
    <citation type="submission" date="2017-05" db="EMBL/GenBank/DDBJ databases">
        <title>Genomic insights into alkan degradation activity of Oleiphilus messinensis.</title>
        <authorList>
            <person name="Kozyavkin S.A."/>
            <person name="Slesarev A.I."/>
            <person name="Golyshin P.N."/>
            <person name="Korzhenkov A."/>
            <person name="Golyshina O.N."/>
            <person name="Toshchakov S.V."/>
        </authorList>
    </citation>
    <scope>NUCLEOTIDE SEQUENCE [LARGE SCALE GENOMIC DNA]</scope>
    <source>
        <strain evidence="5 6">ME102</strain>
    </source>
</reference>
<dbReference type="EMBL" id="CP021425">
    <property type="protein sequence ID" value="ARU54567.1"/>
    <property type="molecule type" value="Genomic_DNA"/>
</dbReference>
<feature type="domain" description="HTH araC/xylS-type" evidence="4">
    <location>
        <begin position="199"/>
        <end position="296"/>
    </location>
</feature>
<dbReference type="Pfam" id="PF12833">
    <property type="entry name" value="HTH_18"/>
    <property type="match status" value="1"/>
</dbReference>
<dbReference type="SMART" id="SM00342">
    <property type="entry name" value="HTH_ARAC"/>
    <property type="match status" value="1"/>
</dbReference>
<keyword evidence="6" id="KW-1185">Reference proteome</keyword>